<dbReference type="SFLD" id="SFLDS00003">
    <property type="entry name" value="Haloacid_Dehalogenase"/>
    <property type="match status" value="1"/>
</dbReference>
<dbReference type="InterPro" id="IPR023214">
    <property type="entry name" value="HAD_sf"/>
</dbReference>
<dbReference type="RefSeq" id="WP_115937172.1">
    <property type="nucleotide sequence ID" value="NZ_QRDW01000005.1"/>
</dbReference>
<keyword evidence="2" id="KW-1185">Reference proteome</keyword>
<dbReference type="SUPFAM" id="SSF56784">
    <property type="entry name" value="HAD-like"/>
    <property type="match status" value="1"/>
</dbReference>
<dbReference type="InterPro" id="IPR036412">
    <property type="entry name" value="HAD-like_sf"/>
</dbReference>
<accession>A0A3D9HKE5</accession>
<sequence length="201" mass="23383">MSPQFFLFDIGNVLIDWNPRHLFSDLLPDPEELDFFLTEVCPQSWNEEQDRGRPWAEGLAEATARHPDYRDVIQLYFERWMETVAGPIEETVTLLDKLQKMGYPTYALSNFSWETFEKVEIVYPFLKSFDGRVVSGYEGLIKPDPAIFHLAIERFGLEPRETLFIDDNKANIEAAERLGFLTHHFNKPEGLSQQLRIIGIL</sequence>
<evidence type="ECO:0000313" key="1">
    <source>
        <dbReference type="EMBL" id="RED49943.1"/>
    </source>
</evidence>
<dbReference type="PANTHER" id="PTHR43611:SF3">
    <property type="entry name" value="FLAVIN MONONUCLEOTIDE HYDROLASE 1, CHLOROPLATIC"/>
    <property type="match status" value="1"/>
</dbReference>
<dbReference type="EMBL" id="QRDW01000005">
    <property type="protein sequence ID" value="RED49943.1"/>
    <property type="molecule type" value="Genomic_DNA"/>
</dbReference>
<reference evidence="1 2" key="1">
    <citation type="submission" date="2018-07" db="EMBL/GenBank/DDBJ databases">
        <title>Genomic Encyclopedia of Type Strains, Phase III (KMG-III): the genomes of soil and plant-associated and newly described type strains.</title>
        <authorList>
            <person name="Whitman W."/>
        </authorList>
    </citation>
    <scope>NUCLEOTIDE SEQUENCE [LARGE SCALE GENOMIC DNA]</scope>
    <source>
        <strain evidence="1 2">CECT 8488</strain>
    </source>
</reference>
<dbReference type="Pfam" id="PF00702">
    <property type="entry name" value="Hydrolase"/>
    <property type="match status" value="1"/>
</dbReference>
<protein>
    <submittedName>
        <fullName evidence="1">2-haloacid dehalogenase</fullName>
    </submittedName>
</protein>
<dbReference type="NCBIfam" id="TIGR01509">
    <property type="entry name" value="HAD-SF-IA-v3"/>
    <property type="match status" value="1"/>
</dbReference>
<proteinExistence type="predicted"/>
<organism evidence="1 2">
    <name type="scientific">Aestuariispira insulae</name>
    <dbReference type="NCBI Taxonomy" id="1461337"/>
    <lineage>
        <taxon>Bacteria</taxon>
        <taxon>Pseudomonadati</taxon>
        <taxon>Pseudomonadota</taxon>
        <taxon>Alphaproteobacteria</taxon>
        <taxon>Rhodospirillales</taxon>
        <taxon>Kiloniellaceae</taxon>
        <taxon>Aestuariispira</taxon>
    </lineage>
</organism>
<dbReference type="AlphaFoldDB" id="A0A3D9HKE5"/>
<dbReference type="InterPro" id="IPR023198">
    <property type="entry name" value="PGP-like_dom2"/>
</dbReference>
<evidence type="ECO:0000313" key="2">
    <source>
        <dbReference type="Proteomes" id="UP000256845"/>
    </source>
</evidence>
<dbReference type="PANTHER" id="PTHR43611">
    <property type="entry name" value="ALPHA-D-GLUCOSE 1-PHOSPHATE PHOSPHATASE"/>
    <property type="match status" value="1"/>
</dbReference>
<name>A0A3D9HKE5_9PROT</name>
<dbReference type="InterPro" id="IPR006439">
    <property type="entry name" value="HAD-SF_hydro_IA"/>
</dbReference>
<dbReference type="Proteomes" id="UP000256845">
    <property type="component" value="Unassembled WGS sequence"/>
</dbReference>
<dbReference type="Gene3D" id="3.40.50.1000">
    <property type="entry name" value="HAD superfamily/HAD-like"/>
    <property type="match status" value="1"/>
</dbReference>
<dbReference type="SFLD" id="SFLDG01129">
    <property type="entry name" value="C1.5:_HAD__Beta-PGM__Phosphata"/>
    <property type="match status" value="1"/>
</dbReference>
<gene>
    <name evidence="1" type="ORF">DFP90_105316</name>
</gene>
<dbReference type="CDD" id="cd02603">
    <property type="entry name" value="HAD_sEH-N_like"/>
    <property type="match status" value="1"/>
</dbReference>
<dbReference type="OrthoDB" id="9807742at2"/>
<dbReference type="Gene3D" id="1.10.150.240">
    <property type="entry name" value="Putative phosphatase, domain 2"/>
    <property type="match status" value="1"/>
</dbReference>
<comment type="caution">
    <text evidence="1">The sequence shown here is derived from an EMBL/GenBank/DDBJ whole genome shotgun (WGS) entry which is preliminary data.</text>
</comment>
<dbReference type="PRINTS" id="PR00413">
    <property type="entry name" value="HADHALOGNASE"/>
</dbReference>